<dbReference type="Pfam" id="PF01370">
    <property type="entry name" value="Epimerase"/>
    <property type="match status" value="1"/>
</dbReference>
<proteinExistence type="predicted"/>
<evidence type="ECO:0000313" key="3">
    <source>
        <dbReference type="Proteomes" id="UP000824220"/>
    </source>
</evidence>
<gene>
    <name evidence="2" type="ORF">H9800_00435</name>
</gene>
<dbReference type="SUPFAM" id="SSF51735">
    <property type="entry name" value="NAD(P)-binding Rossmann-fold domains"/>
    <property type="match status" value="1"/>
</dbReference>
<sequence>MSRVVVTGGAGRLGRSVVTALADAGHEVTSFDQGRAEQLPARQVAVDLLDQRATLEAFAEARPDAVVHLAAIAIPGSVPDPDMFRINTQLVWSVLQASLESGARKMLLASSPTVMGYGSPSGWTPAYLPLDEEHPTAPWNGYGASKVAMEQIVQMAVRQHGARMRFGAFRPCFVIAPEEWEGVATQMGHTLEERIADPSLSAVALFNYVDARDAGEFVAAWIRGADDVPNGSTFFVGAPDALYDGDTADGVRAHLPSAAHAADQLTGTQSMFSSDRAEQLLGWRAQRLWRDTLVRTGASA</sequence>
<evidence type="ECO:0000313" key="2">
    <source>
        <dbReference type="EMBL" id="HJA03315.1"/>
    </source>
</evidence>
<dbReference type="PANTHER" id="PTHR43103">
    <property type="entry name" value="NUCLEOSIDE-DIPHOSPHATE-SUGAR EPIMERASE"/>
    <property type="match status" value="1"/>
</dbReference>
<dbReference type="AlphaFoldDB" id="A0A9D2KFW6"/>
<reference evidence="2" key="1">
    <citation type="journal article" date="2021" name="PeerJ">
        <title>Extensive microbial diversity within the chicken gut microbiome revealed by metagenomics and culture.</title>
        <authorList>
            <person name="Gilroy R."/>
            <person name="Ravi A."/>
            <person name="Getino M."/>
            <person name="Pursley I."/>
            <person name="Horton D.L."/>
            <person name="Alikhan N.F."/>
            <person name="Baker D."/>
            <person name="Gharbi K."/>
            <person name="Hall N."/>
            <person name="Watson M."/>
            <person name="Adriaenssens E.M."/>
            <person name="Foster-Nyarko E."/>
            <person name="Jarju S."/>
            <person name="Secka A."/>
            <person name="Antonio M."/>
            <person name="Oren A."/>
            <person name="Chaudhuri R.R."/>
            <person name="La Ragione R."/>
            <person name="Hildebrand F."/>
            <person name="Pallen M.J."/>
        </authorList>
    </citation>
    <scope>NUCLEOTIDE SEQUENCE</scope>
    <source>
        <strain evidence="2">ChiHjej8B7-3636</strain>
    </source>
</reference>
<dbReference type="InterPro" id="IPR036291">
    <property type="entry name" value="NAD(P)-bd_dom_sf"/>
</dbReference>
<protein>
    <submittedName>
        <fullName evidence="2">NAD(P)-dependent oxidoreductase</fullName>
    </submittedName>
</protein>
<dbReference type="InterPro" id="IPR001509">
    <property type="entry name" value="Epimerase_deHydtase"/>
</dbReference>
<accession>A0A9D2KFW6</accession>
<dbReference type="Proteomes" id="UP000824220">
    <property type="component" value="Unassembled WGS sequence"/>
</dbReference>
<reference evidence="2" key="2">
    <citation type="submission" date="2021-04" db="EMBL/GenBank/DDBJ databases">
        <authorList>
            <person name="Gilroy R."/>
        </authorList>
    </citation>
    <scope>NUCLEOTIDE SEQUENCE</scope>
    <source>
        <strain evidence="2">ChiHjej8B7-3636</strain>
    </source>
</reference>
<organism evidence="2 3">
    <name type="scientific">Candidatus Microbacterium stercoravium</name>
    <dbReference type="NCBI Taxonomy" id="2838697"/>
    <lineage>
        <taxon>Bacteria</taxon>
        <taxon>Bacillati</taxon>
        <taxon>Actinomycetota</taxon>
        <taxon>Actinomycetes</taxon>
        <taxon>Micrococcales</taxon>
        <taxon>Microbacteriaceae</taxon>
        <taxon>Microbacterium</taxon>
    </lineage>
</organism>
<dbReference type="PANTHER" id="PTHR43103:SF6">
    <property type="entry name" value="PUTATIVE-RELATED"/>
    <property type="match status" value="1"/>
</dbReference>
<dbReference type="Gene3D" id="3.40.50.720">
    <property type="entry name" value="NAD(P)-binding Rossmann-like Domain"/>
    <property type="match status" value="1"/>
</dbReference>
<dbReference type="EMBL" id="DXAM01000008">
    <property type="protein sequence ID" value="HJA03315.1"/>
    <property type="molecule type" value="Genomic_DNA"/>
</dbReference>
<comment type="caution">
    <text evidence="2">The sequence shown here is derived from an EMBL/GenBank/DDBJ whole genome shotgun (WGS) entry which is preliminary data.</text>
</comment>
<name>A0A9D2KFW6_9MICO</name>
<evidence type="ECO:0000259" key="1">
    <source>
        <dbReference type="Pfam" id="PF01370"/>
    </source>
</evidence>
<feature type="domain" description="NAD-dependent epimerase/dehydratase" evidence="1">
    <location>
        <begin position="4"/>
        <end position="235"/>
    </location>
</feature>